<evidence type="ECO:0000256" key="1">
    <source>
        <dbReference type="SAM" id="Coils"/>
    </source>
</evidence>
<accession>A0A9W7XNC9</accession>
<comment type="caution">
    <text evidence="3">The sequence shown here is derived from an EMBL/GenBank/DDBJ whole genome shotgun (WGS) entry which is preliminary data.</text>
</comment>
<feature type="region of interest" description="Disordered" evidence="2">
    <location>
        <begin position="311"/>
        <end position="347"/>
    </location>
</feature>
<dbReference type="AlphaFoldDB" id="A0A9W7XNC9"/>
<gene>
    <name evidence="3" type="ORF">LPJ64_002266</name>
</gene>
<keyword evidence="1" id="KW-0175">Coiled coil</keyword>
<proteinExistence type="predicted"/>
<feature type="compositionally biased region" description="Basic and acidic residues" evidence="2">
    <location>
        <begin position="656"/>
        <end position="665"/>
    </location>
</feature>
<keyword evidence="4" id="KW-1185">Reference proteome</keyword>
<dbReference type="Proteomes" id="UP001145021">
    <property type="component" value="Unassembled WGS sequence"/>
</dbReference>
<feature type="region of interest" description="Disordered" evidence="2">
    <location>
        <begin position="417"/>
        <end position="456"/>
    </location>
</feature>
<organism evidence="3 4">
    <name type="scientific">Coemansia asiatica</name>
    <dbReference type="NCBI Taxonomy" id="1052880"/>
    <lineage>
        <taxon>Eukaryota</taxon>
        <taxon>Fungi</taxon>
        <taxon>Fungi incertae sedis</taxon>
        <taxon>Zoopagomycota</taxon>
        <taxon>Kickxellomycotina</taxon>
        <taxon>Kickxellomycetes</taxon>
        <taxon>Kickxellales</taxon>
        <taxon>Kickxellaceae</taxon>
        <taxon>Coemansia</taxon>
    </lineage>
</organism>
<feature type="compositionally biased region" description="Low complexity" evidence="2">
    <location>
        <begin position="215"/>
        <end position="226"/>
    </location>
</feature>
<protein>
    <submittedName>
        <fullName evidence="3">Uncharacterized protein</fullName>
    </submittedName>
</protein>
<reference evidence="3" key="1">
    <citation type="submission" date="2022-07" db="EMBL/GenBank/DDBJ databases">
        <title>Phylogenomic reconstructions and comparative analyses of Kickxellomycotina fungi.</title>
        <authorList>
            <person name="Reynolds N.K."/>
            <person name="Stajich J.E."/>
            <person name="Barry K."/>
            <person name="Grigoriev I.V."/>
            <person name="Crous P."/>
            <person name="Smith M.E."/>
        </authorList>
    </citation>
    <scope>NUCLEOTIDE SEQUENCE</scope>
    <source>
        <strain evidence="3">NBRC 105413</strain>
    </source>
</reference>
<evidence type="ECO:0000313" key="4">
    <source>
        <dbReference type="Proteomes" id="UP001145021"/>
    </source>
</evidence>
<evidence type="ECO:0000256" key="2">
    <source>
        <dbReference type="SAM" id="MobiDB-lite"/>
    </source>
</evidence>
<feature type="region of interest" description="Disordered" evidence="2">
    <location>
        <begin position="146"/>
        <end position="226"/>
    </location>
</feature>
<feature type="region of interest" description="Disordered" evidence="2">
    <location>
        <begin position="628"/>
        <end position="665"/>
    </location>
</feature>
<feature type="compositionally biased region" description="Low complexity" evidence="2">
    <location>
        <begin position="169"/>
        <end position="207"/>
    </location>
</feature>
<sequence length="665" mass="72250">MSHLQAVESADDSNDQSRCSSPDIDSTGGGGGNSGSAILSEVAVLSINPDIPHPDPRASARERHLWSSLAKAYSEIREMQTKINRLLEMNLRYAEQLHQAIAVDAPRKRARVSKSSTYQSASGLAIGASTSLLSVPAAEPEARTLAAKTAVAEKHSQARMRAQTVSHAQPKVPSPLSSQPQPQPELQLQAQPQTQLQAQPVQGQSQQSDLGFQTQSQPQQQQQQQPLLSSFVTQPFQMPTFSQQQHQYPFQTLHAAQQQEQLQRRLNSALYIDHQNQQRFRSISSSSISLQQALAHARGIHALGPGFRNTGGSNNINNNSNINNNINREGNNSSRGSSNNSNSNNSNNALHMISQQVLQCTAAMPPVATAPVVTASQIASIHQQLMDPAASIPASTTQAPSSSLISLSSPLTPITASAAPATSHTAPSLSISKPSPALPSAQENASRLEVWRSSRPETAQSRLSLAAARPESVADIPSTLEEASSPPPVCVGQMDVDAASSAEPADITMASMGQRRSTGSAKRRLSLDTLGIGDPEQIPSIGRFDTLRQLFDYRERCKQYDAEHGAHWREKMDSKRRQNWSRITAVYNYIVQLRGPGNGKADLERAIRETASEMEAVKMTLPQYSQLVRKRLNSERKQSSASHPRKADYSFSRTGDQGHDQDQVH</sequence>
<dbReference type="EMBL" id="JANBOH010000069">
    <property type="protein sequence ID" value="KAJ1646247.1"/>
    <property type="molecule type" value="Genomic_DNA"/>
</dbReference>
<name>A0A9W7XNC9_9FUNG</name>
<feature type="region of interest" description="Disordered" evidence="2">
    <location>
        <begin position="1"/>
        <end position="35"/>
    </location>
</feature>
<evidence type="ECO:0000313" key="3">
    <source>
        <dbReference type="EMBL" id="KAJ1646247.1"/>
    </source>
</evidence>
<feature type="compositionally biased region" description="Low complexity" evidence="2">
    <location>
        <begin position="417"/>
        <end position="430"/>
    </location>
</feature>
<feature type="coiled-coil region" evidence="1">
    <location>
        <begin position="69"/>
        <end position="96"/>
    </location>
</feature>